<evidence type="ECO:0000256" key="5">
    <source>
        <dbReference type="ARBA" id="ARBA00022723"/>
    </source>
</evidence>
<proteinExistence type="inferred from homology"/>
<evidence type="ECO:0000256" key="3">
    <source>
        <dbReference type="ARBA" id="ARBA00022438"/>
    </source>
</evidence>
<keyword evidence="4 9" id="KW-0645">Protease</keyword>
<evidence type="ECO:0000256" key="2">
    <source>
        <dbReference type="ARBA" id="ARBA00008290"/>
    </source>
</evidence>
<comment type="similarity">
    <text evidence="2 9">Belongs to the peptidase M18 family.</text>
</comment>
<keyword evidence="7 9" id="KW-0862">Zinc</keyword>
<dbReference type="PRINTS" id="PR00932">
    <property type="entry name" value="AMINO1PTASE"/>
</dbReference>
<reference evidence="10 11" key="1">
    <citation type="journal article" date="2012" name="PLoS ONE">
        <title>Sequence and analysis of the genome of the pathogenic yeast Candida orthopsilosis.</title>
        <authorList>
            <person name="Riccombeni A."/>
            <person name="Vidanes G."/>
            <person name="Proux-Wera E."/>
            <person name="Wolfe K.H."/>
            <person name="Butler G."/>
        </authorList>
    </citation>
    <scope>NUCLEOTIDE SEQUENCE [LARGE SCALE GENOMIC DNA]</scope>
    <source>
        <strain evidence="10 11">Co 90-125</strain>
    </source>
</reference>
<dbReference type="OrthoDB" id="9880441at2759"/>
<comment type="cofactor">
    <cofactor evidence="1">
        <name>Zn(2+)</name>
        <dbReference type="ChEBI" id="CHEBI:29105"/>
    </cofactor>
</comment>
<dbReference type="eggNOG" id="KOG2596">
    <property type="taxonomic scope" value="Eukaryota"/>
</dbReference>
<dbReference type="GO" id="GO:0070006">
    <property type="term" value="F:metalloaminopeptidase activity"/>
    <property type="evidence" value="ECO:0007669"/>
    <property type="project" value="TreeGrafter"/>
</dbReference>
<gene>
    <name evidence="10" type="ORF">CORT_0E06480</name>
</gene>
<evidence type="ECO:0000256" key="9">
    <source>
        <dbReference type="RuleBase" id="RU004386"/>
    </source>
</evidence>
<evidence type="ECO:0000256" key="7">
    <source>
        <dbReference type="ARBA" id="ARBA00022833"/>
    </source>
</evidence>
<dbReference type="InterPro" id="IPR001948">
    <property type="entry name" value="Peptidase_M18"/>
</dbReference>
<dbReference type="PANTHER" id="PTHR28570:SF4">
    <property type="entry name" value="VACUOLAR AMINOPEPTIDASE 1"/>
    <property type="match status" value="1"/>
</dbReference>
<organism evidence="10 11">
    <name type="scientific">Candida orthopsilosis (strain 90-125)</name>
    <name type="common">Yeast</name>
    <dbReference type="NCBI Taxonomy" id="1136231"/>
    <lineage>
        <taxon>Eukaryota</taxon>
        <taxon>Fungi</taxon>
        <taxon>Dikarya</taxon>
        <taxon>Ascomycota</taxon>
        <taxon>Saccharomycotina</taxon>
        <taxon>Pichiomycetes</taxon>
        <taxon>Debaryomycetaceae</taxon>
        <taxon>Candida/Lodderomyces clade</taxon>
        <taxon>Candida</taxon>
    </lineage>
</organism>
<dbReference type="Gene3D" id="2.30.250.10">
    <property type="entry name" value="Aminopeptidase i, Domain 2"/>
    <property type="match status" value="1"/>
</dbReference>
<dbReference type="SUPFAM" id="SSF53187">
    <property type="entry name" value="Zn-dependent exopeptidases"/>
    <property type="match status" value="1"/>
</dbReference>
<dbReference type="EMBL" id="HE681723">
    <property type="protein sequence ID" value="CCG24229.1"/>
    <property type="molecule type" value="Genomic_DNA"/>
</dbReference>
<dbReference type="GeneID" id="14540724"/>
<dbReference type="RefSeq" id="XP_003870359.1">
    <property type="nucleotide sequence ID" value="XM_003870310.1"/>
</dbReference>
<evidence type="ECO:0000256" key="4">
    <source>
        <dbReference type="ARBA" id="ARBA00022670"/>
    </source>
</evidence>
<keyword evidence="5 9" id="KW-0479">Metal-binding</keyword>
<sequence length="563" mass="62784">MNENFTILDDVESISSITPNEESPVFTEDEILEGANLTPDISTINSASSESSKDSWTFPNDYATTDATRFFEFSGSSEKGASTSGAHKDPYADYYETYAGEFIEFMKTNPTTYHTIIHFKSVLEKNNFQYLPQNKPIEDLSPGLYCTSRSDQCMIAFVIGGKWRPENGSCFVGSHCDALSVKLNPRGSLKKKVEGYELLGVAPYSGSLNKNWLNRDLGLAGAILVRDSNTGKISRKLVNSYPTPVAFIPESEYVSDDTQYNKQTKMVPVFSYTNEVLEPTEEEKRSKFYNLHSLSLLRYITQLSQTPINSIVDIDLDLVDVQPSSRGGLENEFIYSASLDDRLCAFDSIYGLIEFSQRFFAGANIEEYDGISGVYLVNNEEIGSMTSTGAYGGFLVDNLKSLVCNKRDRCHVEEATHRLLKNTVLLSSDVTHAMNPNFKEVYLQGNYPLPNVGPSIKFDSNGHVLSDSLGKEFLDRVVNNLQGVKLQEFHIRNDSRSGGTIGPIMSDARRGLNGAKFIIDVGLPILSMHSIRSVMGYKDVGIGVRFFKEVFSKWKDVIKEMDV</sequence>
<dbReference type="Pfam" id="PF02127">
    <property type="entry name" value="Peptidase_M18"/>
    <property type="match status" value="1"/>
</dbReference>
<accession>H8X7D5</accession>
<dbReference type="Proteomes" id="UP000005018">
    <property type="component" value="Chromosome 5"/>
</dbReference>
<protein>
    <submittedName>
        <fullName evidence="10">Lap4 protein</fullName>
    </submittedName>
</protein>
<dbReference type="SUPFAM" id="SSF101821">
    <property type="entry name" value="Aminopeptidase/glucanase lid domain"/>
    <property type="match status" value="1"/>
</dbReference>
<evidence type="ECO:0000313" key="10">
    <source>
        <dbReference type="EMBL" id="CCG24229.1"/>
    </source>
</evidence>
<keyword evidence="11" id="KW-1185">Reference proteome</keyword>
<dbReference type="KEGG" id="cot:CORT_0E06480"/>
<dbReference type="Gene3D" id="3.40.630.10">
    <property type="entry name" value="Zn peptidases"/>
    <property type="match status" value="1"/>
</dbReference>
<evidence type="ECO:0000313" key="11">
    <source>
        <dbReference type="Proteomes" id="UP000005018"/>
    </source>
</evidence>
<evidence type="ECO:0000256" key="1">
    <source>
        <dbReference type="ARBA" id="ARBA00001947"/>
    </source>
</evidence>
<keyword evidence="8 9" id="KW-0482">Metalloprotease</keyword>
<dbReference type="AlphaFoldDB" id="H8X7D5"/>
<keyword evidence="6 9" id="KW-0378">Hydrolase</keyword>
<dbReference type="HOGENOM" id="CLU_019532_3_1_1"/>
<keyword evidence="3 9" id="KW-0031">Aminopeptidase</keyword>
<dbReference type="GO" id="GO:0008270">
    <property type="term" value="F:zinc ion binding"/>
    <property type="evidence" value="ECO:0007669"/>
    <property type="project" value="InterPro"/>
</dbReference>
<evidence type="ECO:0000256" key="8">
    <source>
        <dbReference type="ARBA" id="ARBA00023049"/>
    </source>
</evidence>
<dbReference type="GO" id="GO:0006508">
    <property type="term" value="P:proteolysis"/>
    <property type="evidence" value="ECO:0007669"/>
    <property type="project" value="UniProtKB-KW"/>
</dbReference>
<dbReference type="PANTHER" id="PTHR28570">
    <property type="entry name" value="ASPARTYL AMINOPEPTIDASE"/>
    <property type="match status" value="1"/>
</dbReference>
<dbReference type="InterPro" id="IPR023358">
    <property type="entry name" value="Peptidase_M18_dom2"/>
</dbReference>
<name>H8X7D5_CANO9</name>
<dbReference type="GO" id="GO:0000324">
    <property type="term" value="C:fungal-type vacuole"/>
    <property type="evidence" value="ECO:0007669"/>
    <property type="project" value="TreeGrafter"/>
</dbReference>
<evidence type="ECO:0000256" key="6">
    <source>
        <dbReference type="ARBA" id="ARBA00022801"/>
    </source>
</evidence>